<comment type="pathway">
    <text evidence="3 13">Cofactor biosynthesis; riboflavin biosynthesis; 5-amino-6-(D-ribitylamino)uracil from GTP: step 3/4.</text>
</comment>
<sequence length="368" mass="39171">MSFSADDRRFMMQALQLAQRGMNTTTPNPRVGCVIVKDGQMISEGWHEKTGGPHAEAVALANLTTKATGATVYVTLEPCSHVGRTPPCADALIAAGVTRVVAAIEDPNPQVAGQGLARLAAAGIATECGLLSDEAHELNIGFVSRMTRGRPWLRLKIAASLDGKTALKNGVSQWITSAESRRDAHHWRARSCALLTGIGTVKDDNPRLTVREINTSRQPLKVVVDSQLQTPPDAAVLANGGVLIACATDHAARRAAHDVLAAAGAEIVVLPAAHGKVDLAALLIELGQRGINEVLVEAGARLNGALLRENCVDELLLYQAPLLLGDAARGMINEGRQNELTALAGARRLRVVERRIISADFFIRARFL</sequence>
<dbReference type="GO" id="GO:0008270">
    <property type="term" value="F:zinc ion binding"/>
    <property type="evidence" value="ECO:0007669"/>
    <property type="project" value="InterPro"/>
</dbReference>
<dbReference type="Gene3D" id="3.40.430.10">
    <property type="entry name" value="Dihydrofolate Reductase, subunit A"/>
    <property type="match status" value="1"/>
</dbReference>
<keyword evidence="6 13" id="KW-0686">Riboflavin biosynthesis</keyword>
<comment type="similarity">
    <text evidence="4 13">In the N-terminal section; belongs to the cytidine and deoxycytidylate deaminase family.</text>
</comment>
<dbReference type="EC" id="3.5.4.26" evidence="13"/>
<dbReference type="EC" id="1.1.1.193" evidence="13"/>
<comment type="pathway">
    <text evidence="2 13">Cofactor biosynthesis; riboflavin biosynthesis; 5-amino-6-(D-ribitylamino)uracil from GTP: step 2/4.</text>
</comment>
<dbReference type="RefSeq" id="WP_202635754.1">
    <property type="nucleotide sequence ID" value="NZ_CP010554.1"/>
</dbReference>
<dbReference type="KEGG" id="rbu:PG1C_01850"/>
<feature type="binding site" evidence="15">
    <location>
        <position position="172"/>
    </location>
    <ligand>
        <name>substrate</name>
    </ligand>
</feature>
<dbReference type="Proteomes" id="UP000061603">
    <property type="component" value="Chromosome"/>
</dbReference>
<name>A0A0C5J6G9_9PROT</name>
<feature type="binding site" evidence="15">
    <location>
        <position position="158"/>
    </location>
    <ligand>
        <name>NADP(+)</name>
        <dbReference type="ChEBI" id="CHEBI:58349"/>
    </ligand>
</feature>
<dbReference type="InterPro" id="IPR050765">
    <property type="entry name" value="Riboflavin_Biosynth_HTPR"/>
</dbReference>
<evidence type="ECO:0000256" key="11">
    <source>
        <dbReference type="ARBA" id="ARBA00023002"/>
    </source>
</evidence>
<feature type="binding site" evidence="16">
    <location>
        <position position="88"/>
    </location>
    <ligand>
        <name>Zn(2+)</name>
        <dbReference type="ChEBI" id="CHEBI:29105"/>
        <note>catalytic</note>
    </ligand>
</feature>
<evidence type="ECO:0000256" key="7">
    <source>
        <dbReference type="ARBA" id="ARBA00022723"/>
    </source>
</evidence>
<keyword evidence="10 13" id="KW-0521">NADP</keyword>
<dbReference type="STRING" id="1565605.PG1C_01850"/>
<evidence type="ECO:0000256" key="5">
    <source>
        <dbReference type="ARBA" id="ARBA00007417"/>
    </source>
</evidence>
<dbReference type="InterPro" id="IPR016192">
    <property type="entry name" value="APOBEC/CMP_deaminase_Zn-bd"/>
</dbReference>
<feature type="binding site" evidence="15">
    <location>
        <position position="211"/>
    </location>
    <ligand>
        <name>substrate</name>
    </ligand>
</feature>
<dbReference type="NCBIfam" id="TIGR00326">
    <property type="entry name" value="eubact_ribD"/>
    <property type="match status" value="1"/>
</dbReference>
<keyword evidence="19" id="KW-1185">Reference proteome</keyword>
<comment type="similarity">
    <text evidence="5 13">In the C-terminal section; belongs to the HTP reductase family.</text>
</comment>
<feature type="domain" description="CMP/dCMP-type deaminase" evidence="17">
    <location>
        <begin position="5"/>
        <end position="127"/>
    </location>
</feature>
<dbReference type="SUPFAM" id="SSF53927">
    <property type="entry name" value="Cytidine deaminase-like"/>
    <property type="match status" value="1"/>
</dbReference>
<dbReference type="InterPro" id="IPR011549">
    <property type="entry name" value="RibD_C"/>
</dbReference>
<dbReference type="InterPro" id="IPR002734">
    <property type="entry name" value="RibDG_C"/>
</dbReference>
<dbReference type="Pfam" id="PF01872">
    <property type="entry name" value="RibD_C"/>
    <property type="match status" value="1"/>
</dbReference>
<accession>A0A0C5J6G9</accession>
<keyword evidence="8 13" id="KW-0378">Hydrolase</keyword>
<feature type="binding site" evidence="15">
    <location>
        <position position="200"/>
    </location>
    <ligand>
        <name>NADP(+)</name>
        <dbReference type="ChEBI" id="CHEBI:58349"/>
    </ligand>
</feature>
<evidence type="ECO:0000256" key="12">
    <source>
        <dbReference type="ARBA" id="ARBA00023268"/>
    </source>
</evidence>
<feature type="active site" description="Proton donor" evidence="14">
    <location>
        <position position="56"/>
    </location>
</feature>
<dbReference type="GO" id="GO:0008835">
    <property type="term" value="F:diaminohydroxyphosphoribosylaminopyrimidine deaminase activity"/>
    <property type="evidence" value="ECO:0007669"/>
    <property type="project" value="UniProtKB-EC"/>
</dbReference>
<proteinExistence type="inferred from homology"/>
<evidence type="ECO:0000256" key="9">
    <source>
        <dbReference type="ARBA" id="ARBA00022833"/>
    </source>
</evidence>
<gene>
    <name evidence="18" type="ORF">PG1C_01850</name>
</gene>
<dbReference type="FunFam" id="3.40.140.10:FF:000025">
    <property type="entry name" value="Riboflavin biosynthesis protein RibD"/>
    <property type="match status" value="1"/>
</dbReference>
<comment type="function">
    <text evidence="1 13">Converts 2,5-diamino-6-(ribosylamino)-4(3h)-pyrimidinone 5'-phosphate into 5-amino-6-(ribosylamino)-2,4(1h,3h)-pyrimidinedione 5'-phosphate.</text>
</comment>
<evidence type="ECO:0000313" key="18">
    <source>
        <dbReference type="EMBL" id="AJP47550.1"/>
    </source>
</evidence>
<evidence type="ECO:0000256" key="10">
    <source>
        <dbReference type="ARBA" id="ARBA00022857"/>
    </source>
</evidence>
<evidence type="ECO:0000256" key="16">
    <source>
        <dbReference type="PIRSR" id="PIRSR006769-3"/>
    </source>
</evidence>
<feature type="binding site" evidence="15">
    <location>
        <position position="226"/>
    </location>
    <ligand>
        <name>NADP(+)</name>
        <dbReference type="ChEBI" id="CHEBI:58349"/>
    </ligand>
</feature>
<dbReference type="GO" id="GO:0050661">
    <property type="term" value="F:NADP binding"/>
    <property type="evidence" value="ECO:0007669"/>
    <property type="project" value="InterPro"/>
</dbReference>
<dbReference type="EMBL" id="CP010554">
    <property type="protein sequence ID" value="AJP47550.1"/>
    <property type="molecule type" value="Genomic_DNA"/>
</dbReference>
<protein>
    <recommendedName>
        <fullName evidence="13">Riboflavin biosynthesis protein RibD</fullName>
    </recommendedName>
    <domain>
        <recommendedName>
            <fullName evidence="13">Diaminohydroxyphosphoribosylaminopyrimidine deaminase</fullName>
            <shortName evidence="13">DRAP deaminase</shortName>
            <ecNumber evidence="13">3.5.4.26</ecNumber>
        </recommendedName>
        <alternativeName>
            <fullName evidence="13">Riboflavin-specific deaminase</fullName>
        </alternativeName>
    </domain>
    <domain>
        <recommendedName>
            <fullName evidence="13">5-amino-6-(5-phosphoribosylamino)uracil reductase</fullName>
            <ecNumber evidence="13">1.1.1.193</ecNumber>
        </recommendedName>
        <alternativeName>
            <fullName evidence="13">HTP reductase</fullName>
        </alternativeName>
    </domain>
</protein>
<dbReference type="PROSITE" id="PS51747">
    <property type="entry name" value="CYT_DCMP_DEAMINASES_2"/>
    <property type="match status" value="1"/>
</dbReference>
<dbReference type="InterPro" id="IPR024072">
    <property type="entry name" value="DHFR-like_dom_sf"/>
</dbReference>
<evidence type="ECO:0000256" key="15">
    <source>
        <dbReference type="PIRSR" id="PIRSR006769-2"/>
    </source>
</evidence>
<dbReference type="GO" id="GO:0009231">
    <property type="term" value="P:riboflavin biosynthetic process"/>
    <property type="evidence" value="ECO:0007669"/>
    <property type="project" value="UniProtKB-UniPathway"/>
</dbReference>
<evidence type="ECO:0000256" key="14">
    <source>
        <dbReference type="PIRSR" id="PIRSR006769-1"/>
    </source>
</evidence>
<evidence type="ECO:0000256" key="4">
    <source>
        <dbReference type="ARBA" id="ARBA00005259"/>
    </source>
</evidence>
<feature type="binding site" evidence="15">
    <location>
        <position position="208"/>
    </location>
    <ligand>
        <name>substrate</name>
    </ligand>
</feature>
<dbReference type="CDD" id="cd01284">
    <property type="entry name" value="Riboflavin_deaminase-reductase"/>
    <property type="match status" value="1"/>
</dbReference>
<feature type="binding site" evidence="15">
    <location>
        <position position="204"/>
    </location>
    <ligand>
        <name>NADP(+)</name>
        <dbReference type="ChEBI" id="CHEBI:58349"/>
    </ligand>
</feature>
<evidence type="ECO:0000256" key="13">
    <source>
        <dbReference type="PIRNR" id="PIRNR006769"/>
    </source>
</evidence>
<feature type="binding site" evidence="15">
    <location>
        <position position="297"/>
    </location>
    <ligand>
        <name>substrate</name>
    </ligand>
</feature>
<dbReference type="InterPro" id="IPR002125">
    <property type="entry name" value="CMP_dCMP_dom"/>
</dbReference>
<organism evidence="18 19">
    <name type="scientific">Rugosibacter aromaticivorans</name>
    <dbReference type="NCBI Taxonomy" id="1565605"/>
    <lineage>
        <taxon>Bacteria</taxon>
        <taxon>Pseudomonadati</taxon>
        <taxon>Pseudomonadota</taxon>
        <taxon>Betaproteobacteria</taxon>
        <taxon>Nitrosomonadales</taxon>
        <taxon>Sterolibacteriaceae</taxon>
        <taxon>Rugosibacter</taxon>
    </lineage>
</organism>
<comment type="catalytic activity">
    <reaction evidence="13">
        <text>5-amino-6-(5-phospho-D-ribitylamino)uracil + NADP(+) = 5-amino-6-(5-phospho-D-ribosylamino)uracil + NADPH + H(+)</text>
        <dbReference type="Rhea" id="RHEA:17845"/>
        <dbReference type="ChEBI" id="CHEBI:15378"/>
        <dbReference type="ChEBI" id="CHEBI:57783"/>
        <dbReference type="ChEBI" id="CHEBI:58349"/>
        <dbReference type="ChEBI" id="CHEBI:58421"/>
        <dbReference type="ChEBI" id="CHEBI:58453"/>
        <dbReference type="EC" id="1.1.1.193"/>
    </reaction>
</comment>
<evidence type="ECO:0000256" key="3">
    <source>
        <dbReference type="ARBA" id="ARBA00004910"/>
    </source>
</evidence>
<comment type="cofactor">
    <cofactor evidence="13 16">
        <name>Zn(2+)</name>
        <dbReference type="ChEBI" id="CHEBI:29105"/>
    </cofactor>
    <text evidence="13 16">Binds 1 zinc ion.</text>
</comment>
<evidence type="ECO:0000313" key="19">
    <source>
        <dbReference type="Proteomes" id="UP000061603"/>
    </source>
</evidence>
<keyword evidence="11 13" id="KW-0560">Oxidoreductase</keyword>
<dbReference type="NCBIfam" id="TIGR00227">
    <property type="entry name" value="ribD_Cterm"/>
    <property type="match status" value="1"/>
</dbReference>
<evidence type="ECO:0000259" key="17">
    <source>
        <dbReference type="PROSITE" id="PS51747"/>
    </source>
</evidence>
<feature type="binding site" evidence="15">
    <location>
        <position position="188"/>
    </location>
    <ligand>
        <name>substrate</name>
    </ligand>
</feature>
<dbReference type="PROSITE" id="PS00903">
    <property type="entry name" value="CYT_DCMP_DEAMINASES_1"/>
    <property type="match status" value="1"/>
</dbReference>
<evidence type="ECO:0000256" key="2">
    <source>
        <dbReference type="ARBA" id="ARBA00004882"/>
    </source>
</evidence>
<dbReference type="Gene3D" id="3.40.140.10">
    <property type="entry name" value="Cytidine Deaminase, domain 2"/>
    <property type="match status" value="1"/>
</dbReference>
<dbReference type="PATRIC" id="fig|1565605.3.peg.382"/>
<dbReference type="PANTHER" id="PTHR38011">
    <property type="entry name" value="DIHYDROFOLATE REDUCTASE FAMILY PROTEIN (AFU_ORTHOLOGUE AFUA_8G06820)"/>
    <property type="match status" value="1"/>
</dbReference>
<keyword evidence="12" id="KW-0511">Multifunctional enzyme</keyword>
<feature type="binding site" evidence="15">
    <location>
        <begin position="299"/>
        <end position="305"/>
    </location>
    <ligand>
        <name>NADP(+)</name>
        <dbReference type="ChEBI" id="CHEBI:58349"/>
    </ligand>
</feature>
<feature type="binding site" evidence="16">
    <location>
        <position position="54"/>
    </location>
    <ligand>
        <name>Zn(2+)</name>
        <dbReference type="ChEBI" id="CHEBI:29105"/>
        <note>catalytic</note>
    </ligand>
</feature>
<evidence type="ECO:0000256" key="6">
    <source>
        <dbReference type="ARBA" id="ARBA00022619"/>
    </source>
</evidence>
<keyword evidence="7 13" id="KW-0479">Metal-binding</keyword>
<evidence type="ECO:0000256" key="1">
    <source>
        <dbReference type="ARBA" id="ARBA00002151"/>
    </source>
</evidence>
<dbReference type="Pfam" id="PF00383">
    <property type="entry name" value="dCMP_cyt_deam_1"/>
    <property type="match status" value="1"/>
</dbReference>
<feature type="binding site" evidence="16">
    <location>
        <position position="79"/>
    </location>
    <ligand>
        <name>Zn(2+)</name>
        <dbReference type="ChEBI" id="CHEBI:29105"/>
        <note>catalytic</note>
    </ligand>
</feature>
<dbReference type="HOGENOM" id="CLU_036590_1_2_4"/>
<comment type="catalytic activity">
    <reaction evidence="13">
        <text>2,5-diamino-6-hydroxy-4-(5-phosphoribosylamino)-pyrimidine + H2O + H(+) = 5-amino-6-(5-phospho-D-ribosylamino)uracil + NH4(+)</text>
        <dbReference type="Rhea" id="RHEA:21868"/>
        <dbReference type="ChEBI" id="CHEBI:15377"/>
        <dbReference type="ChEBI" id="CHEBI:15378"/>
        <dbReference type="ChEBI" id="CHEBI:28938"/>
        <dbReference type="ChEBI" id="CHEBI:58453"/>
        <dbReference type="ChEBI" id="CHEBI:58614"/>
        <dbReference type="EC" id="3.5.4.26"/>
    </reaction>
</comment>
<evidence type="ECO:0000256" key="8">
    <source>
        <dbReference type="ARBA" id="ARBA00022801"/>
    </source>
</evidence>
<keyword evidence="9 13" id="KW-0862">Zinc</keyword>
<dbReference type="InterPro" id="IPR004794">
    <property type="entry name" value="Eubact_RibD"/>
</dbReference>
<dbReference type="InterPro" id="IPR016193">
    <property type="entry name" value="Cytidine_deaminase-like"/>
</dbReference>
<dbReference type="AlphaFoldDB" id="A0A0C5J6G9"/>
<dbReference type="PANTHER" id="PTHR38011:SF7">
    <property type="entry name" value="2,5-DIAMINO-6-RIBOSYLAMINO-4(3H)-PYRIMIDINONE 5'-PHOSPHATE REDUCTASE"/>
    <property type="match status" value="1"/>
</dbReference>
<reference evidence="18 19" key="1">
    <citation type="journal article" date="2015" name="Genome Announc.">
        <title>Complete Genome Sequence of a Novel Bacterium within the Family Rhodocyclaceae That Degrades Polycyclic Aromatic Hydrocarbons.</title>
        <authorList>
            <person name="Singleton D.R."/>
            <person name="Dickey A.N."/>
            <person name="Scholl E.H."/>
            <person name="Wright F.A."/>
            <person name="Aitken M.D."/>
        </authorList>
    </citation>
    <scope>NUCLEOTIDE SEQUENCE [LARGE SCALE GENOMIC DNA]</scope>
    <source>
        <strain evidence="19">PG1-Ca6</strain>
    </source>
</reference>
<dbReference type="UniPathway" id="UPA00275">
    <property type="reaction ID" value="UER00401"/>
</dbReference>
<dbReference type="GO" id="GO:0008703">
    <property type="term" value="F:5-amino-6-(5-phosphoribosylamino)uracil reductase activity"/>
    <property type="evidence" value="ECO:0007669"/>
    <property type="project" value="UniProtKB-EC"/>
</dbReference>
<feature type="binding site" evidence="15">
    <location>
        <position position="174"/>
    </location>
    <ligand>
        <name>NADP(+)</name>
        <dbReference type="ChEBI" id="CHEBI:58349"/>
    </ligand>
</feature>
<dbReference type="PIRSF" id="PIRSF006769">
    <property type="entry name" value="RibD"/>
    <property type="match status" value="1"/>
</dbReference>
<dbReference type="SUPFAM" id="SSF53597">
    <property type="entry name" value="Dihydrofolate reductase-like"/>
    <property type="match status" value="1"/>
</dbReference>